<evidence type="ECO:0000313" key="2">
    <source>
        <dbReference type="Proteomes" id="UP000281343"/>
    </source>
</evidence>
<evidence type="ECO:0000313" key="1">
    <source>
        <dbReference type="EMBL" id="RMA43541.1"/>
    </source>
</evidence>
<dbReference type="AlphaFoldDB" id="A0A3L9Y413"/>
<accession>A0A3L9Y413</accession>
<dbReference type="Proteomes" id="UP000281343">
    <property type="component" value="Unassembled WGS sequence"/>
</dbReference>
<keyword evidence="2" id="KW-1185">Reference proteome</keyword>
<evidence type="ECO:0008006" key="3">
    <source>
        <dbReference type="Google" id="ProtNLM"/>
    </source>
</evidence>
<name>A0A3L9Y413_9RHOB</name>
<gene>
    <name evidence="1" type="ORF">D9R08_00945</name>
</gene>
<protein>
    <recommendedName>
        <fullName evidence="3">Glycosyltransferase family 1 protein</fullName>
    </recommendedName>
</protein>
<dbReference type="EMBL" id="RCNT01000001">
    <property type="protein sequence ID" value="RMA43541.1"/>
    <property type="molecule type" value="Genomic_DNA"/>
</dbReference>
<organism evidence="1 2">
    <name type="scientific">Rhodophyticola porphyridii</name>
    <dbReference type="NCBI Taxonomy" id="1852017"/>
    <lineage>
        <taxon>Bacteria</taxon>
        <taxon>Pseudomonadati</taxon>
        <taxon>Pseudomonadota</taxon>
        <taxon>Alphaproteobacteria</taxon>
        <taxon>Rhodobacterales</taxon>
        <taxon>Roseobacteraceae</taxon>
        <taxon>Rhodophyticola</taxon>
    </lineage>
</organism>
<reference evidence="1 2" key="1">
    <citation type="submission" date="2018-10" db="EMBL/GenBank/DDBJ databases">
        <authorList>
            <person name="Jung H.S."/>
            <person name="Jeon C.O."/>
        </authorList>
    </citation>
    <scope>NUCLEOTIDE SEQUENCE [LARGE SCALE GENOMIC DNA]</scope>
    <source>
        <strain evidence="1 2">MA-7-27</strain>
    </source>
</reference>
<proteinExistence type="predicted"/>
<sequence>MRINQLAAHMRRFHAEDYDTRVAYVSRAQKLWVKAWVAAQPKGSVYVFSKYAALGWEPEDFERLRRKSRAILVDYVDLGVKYMIPHGVDGHIATSHIGAHMLQKHQDALKAAGQTVSGDIHVVLHNYDAALDRITFTPPDHLSVVFFGSPAAAATTPEILRQLTVLEAGLKPSFDRNVGKLGAFNCHYCVRPAMPQEDDRSFRPFTKGITAAACNSVIITNRQTDDAVELLGEDYPYMLPDTSEKTLNDGFGFLKESFDGPPWHDAMERVMVLKQKTSHKGIAAQLHSAIQSVN</sequence>
<comment type="caution">
    <text evidence="1">The sequence shown here is derived from an EMBL/GenBank/DDBJ whole genome shotgun (WGS) entry which is preliminary data.</text>
</comment>